<evidence type="ECO:0000256" key="28">
    <source>
        <dbReference type="ARBA" id="ARBA00043673"/>
    </source>
</evidence>
<dbReference type="InterPro" id="IPR012163">
    <property type="entry name" value="Sialyl_trans"/>
</dbReference>
<evidence type="ECO:0000256" key="6">
    <source>
        <dbReference type="ARBA" id="ARBA00022525"/>
    </source>
</evidence>
<feature type="binding site" evidence="38">
    <location>
        <position position="329"/>
    </location>
    <ligand>
        <name>substrate</name>
    </ligand>
</feature>
<evidence type="ECO:0000256" key="7">
    <source>
        <dbReference type="ARBA" id="ARBA00022676"/>
    </source>
</evidence>
<dbReference type="GO" id="GO:0005576">
    <property type="term" value="C:extracellular region"/>
    <property type="evidence" value="ECO:0007669"/>
    <property type="project" value="UniProtKB-SubCell"/>
</dbReference>
<evidence type="ECO:0000256" key="3">
    <source>
        <dbReference type="ARBA" id="ARBA00004922"/>
    </source>
</evidence>
<dbReference type="EMBL" id="CADEAL010001835">
    <property type="protein sequence ID" value="CAB1435949.1"/>
    <property type="molecule type" value="Genomic_DNA"/>
</dbReference>
<dbReference type="Gene3D" id="3.90.1480.20">
    <property type="entry name" value="Glycosyl transferase family 29"/>
    <property type="match status" value="1"/>
</dbReference>
<evidence type="ECO:0000256" key="23">
    <source>
        <dbReference type="ARBA" id="ARBA00042022"/>
    </source>
</evidence>
<feature type="binding site" evidence="38">
    <location>
        <position position="316"/>
    </location>
    <ligand>
        <name>substrate</name>
    </ligand>
</feature>
<evidence type="ECO:0000256" key="13">
    <source>
        <dbReference type="ARBA" id="ARBA00023098"/>
    </source>
</evidence>
<evidence type="ECO:0000256" key="30">
    <source>
        <dbReference type="ARBA" id="ARBA00043816"/>
    </source>
</evidence>
<dbReference type="CDD" id="cd23966">
    <property type="entry name" value="GT29_ST3GAL1_2"/>
    <property type="match status" value="1"/>
</dbReference>
<feature type="binding site" evidence="38">
    <location>
        <position position="247"/>
    </location>
    <ligand>
        <name>substrate</name>
    </ligand>
</feature>
<evidence type="ECO:0000256" key="9">
    <source>
        <dbReference type="ARBA" id="ARBA00022692"/>
    </source>
</evidence>
<dbReference type="Pfam" id="PF00777">
    <property type="entry name" value="Glyco_transf_29"/>
    <property type="match status" value="1"/>
</dbReference>
<feature type="binding site" evidence="38">
    <location>
        <position position="283"/>
    </location>
    <ligand>
        <name>substrate</name>
    </ligand>
</feature>
<evidence type="ECO:0000256" key="36">
    <source>
        <dbReference type="ARBA" id="ARBA00081332"/>
    </source>
</evidence>
<dbReference type="EC" id="2.4.3.4" evidence="19"/>
<gene>
    <name evidence="41" type="ORF">PLEPLA_LOCUS23968</name>
</gene>
<evidence type="ECO:0000256" key="16">
    <source>
        <dbReference type="ARBA" id="ARBA00023180"/>
    </source>
</evidence>
<comment type="catalytic activity">
    <reaction evidence="17">
        <text>a beta-D-galactosyl-(1-&gt;3)-N-acetyl-alpha-D-galactosaminyl derivative + CMP-N-acetyl-beta-neuraminate = an N-acetyl-alpha-neuraminyl-(2-&gt;3)-beta-D-galactosyl-(1-&gt;3)-N-acetyl-alpha-D-galactosaminyl derivative + CMP + H(+)</text>
        <dbReference type="Rhea" id="RHEA:21616"/>
        <dbReference type="ChEBI" id="CHEBI:15378"/>
        <dbReference type="ChEBI" id="CHEBI:57812"/>
        <dbReference type="ChEBI" id="CHEBI:60377"/>
        <dbReference type="ChEBI" id="CHEBI:133470"/>
        <dbReference type="ChEBI" id="CHEBI:139596"/>
        <dbReference type="EC" id="2.4.3.4"/>
    </reaction>
    <physiologicalReaction direction="left-to-right" evidence="17">
        <dbReference type="Rhea" id="RHEA:21617"/>
    </physiologicalReaction>
</comment>
<dbReference type="AlphaFoldDB" id="A0A9N7YLE7"/>
<evidence type="ECO:0000256" key="12">
    <source>
        <dbReference type="ARBA" id="ARBA00023034"/>
    </source>
</evidence>
<proteinExistence type="inferred from homology"/>
<feature type="binding site" evidence="38">
    <location>
        <position position="187"/>
    </location>
    <ligand>
        <name>substrate</name>
    </ligand>
</feature>
<comment type="caution">
    <text evidence="41">The sequence shown here is derived from an EMBL/GenBank/DDBJ whole genome shotgun (WGS) entry which is preliminary data.</text>
</comment>
<evidence type="ECO:0000256" key="38">
    <source>
        <dbReference type="PIRSR" id="PIRSR005557-1"/>
    </source>
</evidence>
<keyword evidence="9" id="KW-0812">Transmembrane</keyword>
<comment type="catalytic activity">
    <reaction evidence="31">
        <text>ganglioside GM1 (d18:1(4E)/18:0) + CMP-N-acetyl-beta-neuraminate = ganglioside GD1a (18:1(4E)/18:0) + CMP + H(+)</text>
        <dbReference type="Rhea" id="RHEA:48248"/>
        <dbReference type="ChEBI" id="CHEBI:15378"/>
        <dbReference type="ChEBI" id="CHEBI:57812"/>
        <dbReference type="ChEBI" id="CHEBI:60377"/>
        <dbReference type="ChEBI" id="CHEBI:73110"/>
        <dbReference type="ChEBI" id="CHEBI:90153"/>
    </reaction>
    <physiologicalReaction direction="left-to-right" evidence="31">
        <dbReference type="Rhea" id="RHEA:48249"/>
    </physiologicalReaction>
</comment>
<keyword evidence="13" id="KW-0443">Lipid metabolism</keyword>
<comment type="pathway">
    <text evidence="4">Glycolipid biosynthesis.</text>
</comment>
<dbReference type="GO" id="GO:0097503">
    <property type="term" value="P:sialylation"/>
    <property type="evidence" value="ECO:0007669"/>
    <property type="project" value="TreeGrafter"/>
</dbReference>
<dbReference type="GO" id="GO:0032580">
    <property type="term" value="C:Golgi cisterna membrane"/>
    <property type="evidence" value="ECO:0007669"/>
    <property type="project" value="UniProtKB-SubCell"/>
</dbReference>
<evidence type="ECO:0000256" key="17">
    <source>
        <dbReference type="ARBA" id="ARBA00036292"/>
    </source>
</evidence>
<keyword evidence="12" id="KW-0333">Golgi apparatus</keyword>
<evidence type="ECO:0000256" key="11">
    <source>
        <dbReference type="ARBA" id="ARBA00022989"/>
    </source>
</evidence>
<comment type="catalytic activity">
    <reaction evidence="28">
        <text>a ganglioside GA1 (d18:1(4E)) + CMP-N-acetyl-beta-neuraminate = a ganglioside GM1b (d18:1(4E)) + CMP + H(+)</text>
        <dbReference type="Rhea" id="RHEA:47560"/>
        <dbReference type="ChEBI" id="CHEBI:15378"/>
        <dbReference type="ChEBI" id="CHEBI:27938"/>
        <dbReference type="ChEBI" id="CHEBI:57812"/>
        <dbReference type="ChEBI" id="CHEBI:60377"/>
        <dbReference type="ChEBI" id="CHEBI:78568"/>
    </reaction>
    <physiologicalReaction direction="left-to-right" evidence="28">
        <dbReference type="Rhea" id="RHEA:47561"/>
    </physiologicalReaction>
</comment>
<evidence type="ECO:0000256" key="5">
    <source>
        <dbReference type="ARBA" id="ARBA00006003"/>
    </source>
</evidence>
<keyword evidence="6" id="KW-0964">Secreted</keyword>
<keyword evidence="14" id="KW-0472">Membrane</keyword>
<dbReference type="InterPro" id="IPR038578">
    <property type="entry name" value="GT29-like_sf"/>
</dbReference>
<evidence type="ECO:0000256" key="40">
    <source>
        <dbReference type="SAM" id="MobiDB-lite"/>
    </source>
</evidence>
<dbReference type="PANTHER" id="PTHR46032">
    <property type="entry name" value="ALPHA-2,3-SIALYLTRANSFERASE ST3GAL I ISOFORM X1"/>
    <property type="match status" value="1"/>
</dbReference>
<protein>
    <recommendedName>
        <fullName evidence="20">CMP-N-acetylneuraminate-beta-galactosamide-alpha-2,3-sialyltransferase 1</fullName>
        <ecNumber evidence="18">2.4.3.2</ecNumber>
        <ecNumber evidence="19">2.4.3.4</ecNumber>
    </recommendedName>
    <alternativeName>
        <fullName evidence="34">CMP-N-acetylneuraminate-beta-galactosamide-alpha-2,3-sialyltransferase 2</fullName>
    </alternativeName>
    <alternativeName>
        <fullName evidence="27">Gal-NAc6S</fullName>
    </alternativeName>
    <alternativeName>
        <fullName evidence="24">Gal-beta-1,3-GalNAc-alpha-2,3-sialyltransferase</fullName>
    </alternativeName>
    <alternativeName>
        <fullName evidence="26">Monosialoganglioside sialyltransferase</fullName>
    </alternativeName>
    <alternativeName>
        <fullName evidence="22">ST3Gal I</fullName>
    </alternativeName>
    <alternativeName>
        <fullName evidence="35">ST3Gal II</fullName>
    </alternativeName>
    <alternativeName>
        <fullName evidence="23">ST3GalA.1</fullName>
    </alternativeName>
    <alternativeName>
        <fullName evidence="36">ST3GalA.2</fullName>
    </alternativeName>
    <alternativeName>
        <fullName evidence="21">ST3O</fullName>
    </alternativeName>
    <alternativeName>
        <fullName evidence="25">Sialyltransferase 4A</fullName>
    </alternativeName>
    <alternativeName>
        <fullName evidence="37">Sialyltransferase 4B</fullName>
    </alternativeName>
</protein>
<evidence type="ECO:0000256" key="10">
    <source>
        <dbReference type="ARBA" id="ARBA00022968"/>
    </source>
</evidence>
<evidence type="ECO:0000256" key="14">
    <source>
        <dbReference type="ARBA" id="ARBA00023136"/>
    </source>
</evidence>
<evidence type="ECO:0000256" key="20">
    <source>
        <dbReference type="ARBA" id="ARBA00040101"/>
    </source>
</evidence>
<keyword evidence="10" id="KW-0735">Signal-anchor</keyword>
<dbReference type="GO" id="GO:0006629">
    <property type="term" value="P:lipid metabolic process"/>
    <property type="evidence" value="ECO:0007669"/>
    <property type="project" value="UniProtKB-KW"/>
</dbReference>
<evidence type="ECO:0000313" key="42">
    <source>
        <dbReference type="Proteomes" id="UP001153269"/>
    </source>
</evidence>
<evidence type="ECO:0000256" key="8">
    <source>
        <dbReference type="ARBA" id="ARBA00022679"/>
    </source>
</evidence>
<feature type="binding site" evidence="38">
    <location>
        <position position="287"/>
    </location>
    <ligand>
        <name>substrate</name>
    </ligand>
</feature>
<evidence type="ECO:0000256" key="37">
    <source>
        <dbReference type="ARBA" id="ARBA00082805"/>
    </source>
</evidence>
<dbReference type="GO" id="GO:0003836">
    <property type="term" value="F:beta-galactoside (CMP) alpha-2,3-sialyltransferase activity"/>
    <property type="evidence" value="ECO:0007669"/>
    <property type="project" value="UniProtKB-EC"/>
</dbReference>
<dbReference type="GO" id="GO:0047288">
    <property type="term" value="F:beta-D-galactosyl-(1-&gt;3)-N-acetyl-beta-D-galactosaminide alpha-2,3- sialyltransferase"/>
    <property type="evidence" value="ECO:0007669"/>
    <property type="project" value="UniProtKB-EC"/>
</dbReference>
<evidence type="ECO:0000256" key="26">
    <source>
        <dbReference type="ARBA" id="ARBA00042990"/>
    </source>
</evidence>
<evidence type="ECO:0000256" key="29">
    <source>
        <dbReference type="ARBA" id="ARBA00043773"/>
    </source>
</evidence>
<evidence type="ECO:0000256" key="31">
    <source>
        <dbReference type="ARBA" id="ARBA00047509"/>
    </source>
</evidence>
<keyword evidence="8" id="KW-0808">Transferase</keyword>
<comment type="catalytic activity">
    <reaction evidence="29">
        <text>a ganglioside GM1 (d18:1(4E)) + CMP-N-acetyl-beta-neuraminate = a ganglioside GD1a (d18:1(4E)) + CMP + H(+)</text>
        <dbReference type="Rhea" id="RHEA:18021"/>
        <dbReference type="ChEBI" id="CHEBI:15378"/>
        <dbReference type="ChEBI" id="CHEBI:57812"/>
        <dbReference type="ChEBI" id="CHEBI:60377"/>
        <dbReference type="ChEBI" id="CHEBI:77709"/>
        <dbReference type="ChEBI" id="CHEBI:78445"/>
        <dbReference type="EC" id="2.4.3.2"/>
    </reaction>
    <physiologicalReaction direction="left-to-right" evidence="29">
        <dbReference type="Rhea" id="RHEA:18022"/>
    </physiologicalReaction>
</comment>
<evidence type="ECO:0000256" key="2">
    <source>
        <dbReference type="ARBA" id="ARBA00004613"/>
    </source>
</evidence>
<evidence type="ECO:0000256" key="35">
    <source>
        <dbReference type="ARBA" id="ARBA00081228"/>
    </source>
</evidence>
<evidence type="ECO:0000256" key="34">
    <source>
        <dbReference type="ARBA" id="ARBA00072809"/>
    </source>
</evidence>
<evidence type="ECO:0000256" key="4">
    <source>
        <dbReference type="ARBA" id="ARBA00004934"/>
    </source>
</evidence>
<keyword evidence="15" id="KW-1015">Disulfide bond</keyword>
<comment type="pathway">
    <text evidence="3">Protein modification; protein glycosylation.</text>
</comment>
<comment type="catalytic activity">
    <reaction evidence="32">
        <text>a globoside GalGb4Cer + CMP-N-acetyl-beta-neuraminate = a globoside MSGG + CMP + H(+)</text>
        <dbReference type="Rhea" id="RHEA:65372"/>
        <dbReference type="ChEBI" id="CHEBI:15378"/>
        <dbReference type="ChEBI" id="CHEBI:57812"/>
        <dbReference type="ChEBI" id="CHEBI:60377"/>
        <dbReference type="ChEBI" id="CHEBI:140623"/>
        <dbReference type="ChEBI" id="CHEBI:140691"/>
    </reaction>
    <physiologicalReaction direction="left-to-right" evidence="32">
        <dbReference type="Rhea" id="RHEA:65373"/>
    </physiologicalReaction>
</comment>
<feature type="binding site" evidence="38">
    <location>
        <position position="164"/>
    </location>
    <ligand>
        <name>substrate</name>
    </ligand>
</feature>
<reference evidence="41" key="1">
    <citation type="submission" date="2020-03" db="EMBL/GenBank/DDBJ databases">
        <authorList>
            <person name="Weist P."/>
        </authorList>
    </citation>
    <scope>NUCLEOTIDE SEQUENCE</scope>
</reference>
<evidence type="ECO:0000313" key="41">
    <source>
        <dbReference type="EMBL" id="CAB1435949.1"/>
    </source>
</evidence>
<keyword evidence="11" id="KW-1133">Transmembrane helix</keyword>
<comment type="subunit">
    <text evidence="33">Homodimer; disulfide-linked. Homodimer formation occurs in the endoplasmic reticulum.</text>
</comment>
<evidence type="ECO:0000256" key="27">
    <source>
        <dbReference type="ARBA" id="ARBA00042991"/>
    </source>
</evidence>
<feature type="region of interest" description="Disordered" evidence="40">
    <location>
        <begin position="1"/>
        <end position="25"/>
    </location>
</feature>
<evidence type="ECO:0000256" key="15">
    <source>
        <dbReference type="ARBA" id="ARBA00023157"/>
    </source>
</evidence>
<evidence type="ECO:0000256" key="22">
    <source>
        <dbReference type="ARBA" id="ARBA00041997"/>
    </source>
</evidence>
<feature type="binding site" evidence="38">
    <location>
        <position position="123"/>
    </location>
    <ligand>
        <name>substrate</name>
    </ligand>
</feature>
<comment type="subcellular location">
    <subcellularLocation>
        <location evidence="1">Golgi apparatus</location>
        <location evidence="1">Golgi stack membrane</location>
        <topology evidence="1">Single-pass type II membrane protein</topology>
    </subcellularLocation>
    <subcellularLocation>
        <location evidence="2">Secreted</location>
    </subcellularLocation>
</comment>
<keyword evidence="16" id="KW-0325">Glycoprotein</keyword>
<organism evidence="41 42">
    <name type="scientific">Pleuronectes platessa</name>
    <name type="common">European plaice</name>
    <dbReference type="NCBI Taxonomy" id="8262"/>
    <lineage>
        <taxon>Eukaryota</taxon>
        <taxon>Metazoa</taxon>
        <taxon>Chordata</taxon>
        <taxon>Craniata</taxon>
        <taxon>Vertebrata</taxon>
        <taxon>Euteleostomi</taxon>
        <taxon>Actinopterygii</taxon>
        <taxon>Neopterygii</taxon>
        <taxon>Teleostei</taxon>
        <taxon>Neoteleostei</taxon>
        <taxon>Acanthomorphata</taxon>
        <taxon>Carangaria</taxon>
        <taxon>Pleuronectiformes</taxon>
        <taxon>Pleuronectoidei</taxon>
        <taxon>Pleuronectidae</taxon>
        <taxon>Pleuronectes</taxon>
    </lineage>
</organism>
<evidence type="ECO:0000256" key="19">
    <source>
        <dbReference type="ARBA" id="ARBA00039107"/>
    </source>
</evidence>
<evidence type="ECO:0000256" key="25">
    <source>
        <dbReference type="ARBA" id="ARBA00042682"/>
    </source>
</evidence>
<evidence type="ECO:0000256" key="18">
    <source>
        <dbReference type="ARBA" id="ARBA00039106"/>
    </source>
</evidence>
<dbReference type="PIRSF" id="PIRSF005557">
    <property type="entry name" value="Sialyl_trans"/>
    <property type="match status" value="1"/>
</dbReference>
<sequence>MMTSQNGRLRGRNRSSHTAAPHPLGPAPLKCEQTLCCLGLANFDQRGVASLQVETSYSRWDPSYFFFKQALHPKRPCSCRHCLTELDDDPWFADHLNRSFHPLMTRENSVLSEETFKWWQSLQSGKPPANYSEVLEELFQVIPDEVLYMDAGPERCRTCAVVGNSGNLKGSEYGDLIDSSKFVFRMNHAPTRGFEMDVGTRTTHHVMYPESAIDLDNNTRLVLIPYKTLDIQWLISALTTGTIKHTYTSVPARIKANRDKVVVYNPTFFKYVYDSWLEGHGRYPSTGFLSLLLALHICDEVSVFGFGADQSGSWHHYWEDNHMKHTGVHDGNYEHNLTSLLVENHKIKMFRGT</sequence>
<dbReference type="InterPro" id="IPR051757">
    <property type="entry name" value="Beta-gal_alpha2-3_sialyltrans"/>
</dbReference>
<comment type="catalytic activity">
    <reaction evidence="30">
        <text>a ganglioside GA1 + CMP-N-acetyl-beta-neuraminate = a ganglioside GM1b + CMP + H(+)</text>
        <dbReference type="Rhea" id="RHEA:48244"/>
        <dbReference type="ChEBI" id="CHEBI:15378"/>
        <dbReference type="ChEBI" id="CHEBI:57812"/>
        <dbReference type="ChEBI" id="CHEBI:60377"/>
        <dbReference type="ChEBI" id="CHEBI:88069"/>
        <dbReference type="ChEBI" id="CHEBI:90151"/>
    </reaction>
    <physiologicalReaction direction="left-to-right" evidence="30">
        <dbReference type="Rhea" id="RHEA:48245"/>
    </physiologicalReaction>
</comment>
<dbReference type="FunFam" id="3.90.1480.20:FF:000002">
    <property type="entry name" value="CMP-N-acetylneuraminate-beta-galactosamide- alpha-2,3-sialyltransferase 2"/>
    <property type="match status" value="1"/>
</dbReference>
<evidence type="ECO:0000256" key="24">
    <source>
        <dbReference type="ARBA" id="ARBA00042448"/>
    </source>
</evidence>
<comment type="similarity">
    <text evidence="5">Belongs to the glycosyltransferase 29 family.</text>
</comment>
<dbReference type="Proteomes" id="UP001153269">
    <property type="component" value="Unassembled WGS sequence"/>
</dbReference>
<dbReference type="InterPro" id="IPR001675">
    <property type="entry name" value="Glyco_trans_29"/>
</dbReference>
<keyword evidence="7" id="KW-0328">Glycosyltransferase</keyword>
<evidence type="ECO:0000256" key="39">
    <source>
        <dbReference type="PIRSR" id="PIRSR005557-2"/>
    </source>
</evidence>
<dbReference type="PANTHER" id="PTHR46032:SF6">
    <property type="entry name" value="CMP-N-ACETYLNEURAMINATE-BETA-GALACTOSAMIDE-ALPHA-2,3-SIALYLTRANSFERASE 1"/>
    <property type="match status" value="1"/>
</dbReference>
<dbReference type="EC" id="2.4.3.2" evidence="18"/>
<accession>A0A9N7YLE7</accession>
<name>A0A9N7YLE7_PLEPL</name>
<evidence type="ECO:0000256" key="1">
    <source>
        <dbReference type="ARBA" id="ARBA00004447"/>
    </source>
</evidence>
<keyword evidence="42" id="KW-1185">Reference proteome</keyword>
<evidence type="ECO:0000256" key="32">
    <source>
        <dbReference type="ARBA" id="ARBA00052027"/>
    </source>
</evidence>
<evidence type="ECO:0000256" key="33">
    <source>
        <dbReference type="ARBA" id="ARBA00062545"/>
    </source>
</evidence>
<feature type="disulfide bond" evidence="39">
    <location>
        <begin position="159"/>
        <end position="298"/>
    </location>
</feature>
<feature type="binding site" evidence="38">
    <location>
        <position position="307"/>
    </location>
    <ligand>
        <name>substrate</name>
    </ligand>
</feature>
<evidence type="ECO:0000256" key="21">
    <source>
        <dbReference type="ARBA" id="ARBA00041507"/>
    </source>
</evidence>